<dbReference type="STRING" id="4097.A0A1S3ZUT6"/>
<dbReference type="InterPro" id="IPR000719">
    <property type="entry name" value="Prot_kinase_dom"/>
</dbReference>
<keyword evidence="6" id="KW-0723">Serine/threonine-protein kinase</keyword>
<keyword evidence="4 5" id="KW-0067">ATP-binding</keyword>
<reference evidence="7" key="1">
    <citation type="journal article" date="2014" name="Nat. Commun.">
        <title>The tobacco genome sequence and its comparison with those of tomato and potato.</title>
        <authorList>
            <person name="Sierro N."/>
            <person name="Battey J.N."/>
            <person name="Ouadi S."/>
            <person name="Bakaher N."/>
            <person name="Bovet L."/>
            <person name="Willig A."/>
            <person name="Goepfert S."/>
            <person name="Peitsch M.C."/>
            <person name="Ivanov N.V."/>
        </authorList>
    </citation>
    <scope>NUCLEOTIDE SEQUENCE [LARGE SCALE GENOMIC DNA]</scope>
</reference>
<dbReference type="SMART" id="SM00220">
    <property type="entry name" value="S_TKc"/>
    <property type="match status" value="1"/>
</dbReference>
<evidence type="ECO:0000256" key="3">
    <source>
        <dbReference type="ARBA" id="ARBA00022777"/>
    </source>
</evidence>
<name>A0A1S3ZUT6_TOBAC</name>
<dbReference type="Gene3D" id="1.10.510.10">
    <property type="entry name" value="Transferase(Phosphotransferase) domain 1"/>
    <property type="match status" value="1"/>
</dbReference>
<dbReference type="InterPro" id="IPR011009">
    <property type="entry name" value="Kinase-like_dom_sf"/>
</dbReference>
<dbReference type="InterPro" id="IPR008271">
    <property type="entry name" value="Ser/Thr_kinase_AS"/>
</dbReference>
<dbReference type="GO" id="GO:0007165">
    <property type="term" value="P:signal transduction"/>
    <property type="evidence" value="ECO:0000318"/>
    <property type="project" value="GO_Central"/>
</dbReference>
<proteinExistence type="inferred from homology"/>
<dbReference type="GeneID" id="107790688"/>
<dbReference type="InterPro" id="IPR052751">
    <property type="entry name" value="Plant_MAPKKK"/>
</dbReference>
<keyword evidence="7" id="KW-1185">Reference proteome</keyword>
<dbReference type="PROSITE" id="PS50011">
    <property type="entry name" value="PROTEIN_KINASE_DOM"/>
    <property type="match status" value="1"/>
</dbReference>
<evidence type="ECO:0000313" key="8">
    <source>
        <dbReference type="RefSeq" id="XP_016468127.1"/>
    </source>
</evidence>
<evidence type="ECO:0000256" key="5">
    <source>
        <dbReference type="PROSITE-ProRule" id="PRU10141"/>
    </source>
</evidence>
<dbReference type="OMA" id="MFQESPY"/>
<dbReference type="Proteomes" id="UP000790787">
    <property type="component" value="Chromosome 2"/>
</dbReference>
<evidence type="ECO:0000256" key="2">
    <source>
        <dbReference type="ARBA" id="ARBA00022741"/>
    </source>
</evidence>
<organism evidence="7 8">
    <name type="scientific">Nicotiana tabacum</name>
    <name type="common">Common tobacco</name>
    <dbReference type="NCBI Taxonomy" id="4097"/>
    <lineage>
        <taxon>Eukaryota</taxon>
        <taxon>Viridiplantae</taxon>
        <taxon>Streptophyta</taxon>
        <taxon>Embryophyta</taxon>
        <taxon>Tracheophyta</taxon>
        <taxon>Spermatophyta</taxon>
        <taxon>Magnoliopsida</taxon>
        <taxon>eudicotyledons</taxon>
        <taxon>Gunneridae</taxon>
        <taxon>Pentapetalae</taxon>
        <taxon>asterids</taxon>
        <taxon>lamiids</taxon>
        <taxon>Solanales</taxon>
        <taxon>Solanaceae</taxon>
        <taxon>Nicotianoideae</taxon>
        <taxon>Nicotianeae</taxon>
        <taxon>Nicotiana</taxon>
    </lineage>
</organism>
<sequence length="321" mass="36447">MAVLMGEEMLLWKRGKTVGKGSFGIVSLASTSNLHDHLLNGVPLPFQIAVKSCKFSGSRYLRAESEFLRMFQESPYVIRSFGVNVTQENGVILYNLLLEYASGGSLADRLEADMNSRKGLAEFEVQKHTKNVLLGLSHVHSKGVIHCDIKPHNILVVGTDRIAKIADFGLAMTLEESRKKKHGIRGTYRYMAPESVIYHEYGTEVDIWALGCTVYELLTGTPLWETSSDINDVNADVLYKIEFEKPKFQNAKLSKEAQDFLKRCLVKNPRSRWTAEMLLNHPFLKSSYVQLTKKQSDMSLLRRIFKTLPHIRDLIKARLIQ</sequence>
<dbReference type="PaxDb" id="4097-A0A1S3ZUT6"/>
<dbReference type="RefSeq" id="XP_016468127.1">
    <property type="nucleotide sequence ID" value="XM_016612641.1"/>
</dbReference>
<evidence type="ECO:0000256" key="6">
    <source>
        <dbReference type="RuleBase" id="RU000304"/>
    </source>
</evidence>
<dbReference type="KEGG" id="nta:107790688"/>
<keyword evidence="3" id="KW-0418">Kinase</keyword>
<gene>
    <name evidence="8" type="primary">LOC107790688</name>
</gene>
<evidence type="ECO:0000256" key="1">
    <source>
        <dbReference type="ARBA" id="ARBA00022679"/>
    </source>
</evidence>
<evidence type="ECO:0000256" key="4">
    <source>
        <dbReference type="ARBA" id="ARBA00022840"/>
    </source>
</evidence>
<dbReference type="PROSITE" id="PS00108">
    <property type="entry name" value="PROTEIN_KINASE_ST"/>
    <property type="match status" value="1"/>
</dbReference>
<dbReference type="GO" id="GO:0005524">
    <property type="term" value="F:ATP binding"/>
    <property type="evidence" value="ECO:0007669"/>
    <property type="project" value="UniProtKB-UniRule"/>
</dbReference>
<evidence type="ECO:0000313" key="7">
    <source>
        <dbReference type="Proteomes" id="UP000790787"/>
    </source>
</evidence>
<accession>A0A1S3ZUT6</accession>
<keyword evidence="1" id="KW-0808">Transferase</keyword>
<dbReference type="Pfam" id="PF00069">
    <property type="entry name" value="Pkinase"/>
    <property type="match status" value="1"/>
</dbReference>
<keyword evidence="2 5" id="KW-0547">Nucleotide-binding</keyword>
<dbReference type="GO" id="GO:0004672">
    <property type="term" value="F:protein kinase activity"/>
    <property type="evidence" value="ECO:0000318"/>
    <property type="project" value="GO_Central"/>
</dbReference>
<dbReference type="InterPro" id="IPR017441">
    <property type="entry name" value="Protein_kinase_ATP_BS"/>
</dbReference>
<dbReference type="GO" id="GO:0004674">
    <property type="term" value="F:protein serine/threonine kinase activity"/>
    <property type="evidence" value="ECO:0007669"/>
    <property type="project" value="UniProtKB-KW"/>
</dbReference>
<dbReference type="PANTHER" id="PTHR48011:SF64">
    <property type="entry name" value="MITOGEN-ACTIVATED PROTEIN KINASE KINASE KINASE 3-LIKE"/>
    <property type="match status" value="1"/>
</dbReference>
<dbReference type="SMR" id="A0A1S3ZUT6"/>
<protein>
    <submittedName>
        <fullName evidence="8">Serine/threonine-protein kinase 17A-like</fullName>
    </submittedName>
</protein>
<dbReference type="AlphaFoldDB" id="A0A1S3ZUT6"/>
<dbReference type="Gene3D" id="3.30.200.20">
    <property type="entry name" value="Phosphorylase Kinase, domain 1"/>
    <property type="match status" value="1"/>
</dbReference>
<dbReference type="SUPFAM" id="SSF56112">
    <property type="entry name" value="Protein kinase-like (PK-like)"/>
    <property type="match status" value="1"/>
</dbReference>
<comment type="similarity">
    <text evidence="6">Belongs to the protein kinase superfamily.</text>
</comment>
<reference evidence="8" key="2">
    <citation type="submission" date="2025-08" db="UniProtKB">
        <authorList>
            <consortium name="RefSeq"/>
        </authorList>
    </citation>
    <scope>IDENTIFICATION</scope>
</reference>
<dbReference type="PANTHER" id="PTHR48011">
    <property type="entry name" value="CCR4-NOT TRANSCRIPTIONAL COMPLEX SUBUNIT CAF120-RELATED"/>
    <property type="match status" value="1"/>
</dbReference>
<dbReference type="OrthoDB" id="377346at2759"/>
<dbReference type="PROSITE" id="PS00107">
    <property type="entry name" value="PROTEIN_KINASE_ATP"/>
    <property type="match status" value="1"/>
</dbReference>